<dbReference type="InterPro" id="IPR004870">
    <property type="entry name" value="Nucleoporin_Nup155"/>
</dbReference>
<evidence type="ECO:0000256" key="2">
    <source>
        <dbReference type="ARBA" id="ARBA00022448"/>
    </source>
</evidence>
<reference evidence="5 6" key="1">
    <citation type="submission" date="2015-09" db="EMBL/GenBank/DDBJ databases">
        <title>Draft genome of the parasitic nematode Teladorsagia circumcincta isolate WARC Sus (inbred).</title>
        <authorList>
            <person name="Mitreva M."/>
        </authorList>
    </citation>
    <scope>NUCLEOTIDE SEQUENCE [LARGE SCALE GENOMIC DNA]</scope>
    <source>
        <strain evidence="5 6">S</strain>
    </source>
</reference>
<dbReference type="GO" id="GO:0000972">
    <property type="term" value="P:transcription-dependent tethering of RNA polymerase II gene DNA at nuclear periphery"/>
    <property type="evidence" value="ECO:0007669"/>
    <property type="project" value="TreeGrafter"/>
</dbReference>
<dbReference type="Pfam" id="PF08801">
    <property type="entry name" value="Nucleoporin_N"/>
    <property type="match status" value="1"/>
</dbReference>
<keyword evidence="2" id="KW-0813">Transport</keyword>
<dbReference type="InterPro" id="IPR014908">
    <property type="entry name" value="Nucleoporin_Nup133/Nup155_N"/>
</dbReference>
<proteinExistence type="predicted"/>
<dbReference type="GO" id="GO:0017056">
    <property type="term" value="F:structural constituent of nuclear pore"/>
    <property type="evidence" value="ECO:0007669"/>
    <property type="project" value="InterPro"/>
</dbReference>
<dbReference type="GO" id="GO:0036228">
    <property type="term" value="P:protein localization to nuclear inner membrane"/>
    <property type="evidence" value="ECO:0007669"/>
    <property type="project" value="TreeGrafter"/>
</dbReference>
<dbReference type="PANTHER" id="PTHR10350">
    <property type="entry name" value="NUCLEAR PORE COMPLEX PROTEIN NUP155"/>
    <property type="match status" value="1"/>
</dbReference>
<dbReference type="EMBL" id="KZ347993">
    <property type="protein sequence ID" value="PIO66838.1"/>
    <property type="molecule type" value="Genomic_DNA"/>
</dbReference>
<dbReference type="GO" id="GO:0044611">
    <property type="term" value="C:nuclear pore inner ring"/>
    <property type="evidence" value="ECO:0007669"/>
    <property type="project" value="TreeGrafter"/>
</dbReference>
<accession>A0A2G9U9F1</accession>
<evidence type="ECO:0000256" key="3">
    <source>
        <dbReference type="ARBA" id="ARBA00023242"/>
    </source>
</evidence>
<organism evidence="5 6">
    <name type="scientific">Teladorsagia circumcincta</name>
    <name type="common">Brown stomach worm</name>
    <name type="synonym">Ostertagia circumcincta</name>
    <dbReference type="NCBI Taxonomy" id="45464"/>
    <lineage>
        <taxon>Eukaryota</taxon>
        <taxon>Metazoa</taxon>
        <taxon>Ecdysozoa</taxon>
        <taxon>Nematoda</taxon>
        <taxon>Chromadorea</taxon>
        <taxon>Rhabditida</taxon>
        <taxon>Rhabditina</taxon>
        <taxon>Rhabditomorpha</taxon>
        <taxon>Strongyloidea</taxon>
        <taxon>Trichostrongylidae</taxon>
        <taxon>Teladorsagia</taxon>
    </lineage>
</organism>
<comment type="subcellular location">
    <subcellularLocation>
        <location evidence="1">Nucleus</location>
    </subcellularLocation>
</comment>
<dbReference type="PANTHER" id="PTHR10350:SF6">
    <property type="entry name" value="NUCLEAR PORE COMPLEX PROTEIN NUP155"/>
    <property type="match status" value="1"/>
</dbReference>
<evidence type="ECO:0000256" key="1">
    <source>
        <dbReference type="ARBA" id="ARBA00004123"/>
    </source>
</evidence>
<evidence type="ECO:0000313" key="5">
    <source>
        <dbReference type="EMBL" id="PIO66838.1"/>
    </source>
</evidence>
<dbReference type="OrthoDB" id="338970at2759"/>
<protein>
    <recommendedName>
        <fullName evidence="4">Nucleoporin Nup133/Nup155-like N-terminal domain-containing protein</fullName>
    </recommendedName>
</protein>
<evidence type="ECO:0000313" key="6">
    <source>
        <dbReference type="Proteomes" id="UP000230423"/>
    </source>
</evidence>
<feature type="domain" description="Nucleoporin Nup133/Nup155-like N-terminal" evidence="4">
    <location>
        <begin position="2"/>
        <end position="59"/>
    </location>
</feature>
<dbReference type="Gene3D" id="1.20.58.1780">
    <property type="match status" value="1"/>
</dbReference>
<evidence type="ECO:0000259" key="4">
    <source>
        <dbReference type="Pfam" id="PF08801"/>
    </source>
</evidence>
<dbReference type="GO" id="GO:0006405">
    <property type="term" value="P:RNA export from nucleus"/>
    <property type="evidence" value="ECO:0007669"/>
    <property type="project" value="TreeGrafter"/>
</dbReference>
<sequence>MRSQFSMGLFPEITRAWVVIDSDIFMWNYETNDDLAYFDAIENTVLKIALARVKSDVFAINLDSASLNDIVSTNNGRIFFTADDKLYEFVYEVFDLGVDGAQCSRVCVVTAGQIAALHYQPPEPGMIARVQPHAFYRQSIEMKQRLIICSNEVRFTKFPFIFMVQLKGQFKGIHEFDYVTPRDALREALFDGGAEGRATVQLWQQFGATEVLVLALSVLTSELAVDERIKEKAASIFYSFKDTPELVDVEQTRGLESTWSPGDSIAEWKHKMRCTGLFAQ</sequence>
<dbReference type="Proteomes" id="UP000230423">
    <property type="component" value="Unassembled WGS sequence"/>
</dbReference>
<gene>
    <name evidence="5" type="ORF">TELCIR_11429</name>
</gene>
<name>A0A2G9U9F1_TELCI</name>
<keyword evidence="6" id="KW-1185">Reference proteome</keyword>
<dbReference type="GO" id="GO:0006606">
    <property type="term" value="P:protein import into nucleus"/>
    <property type="evidence" value="ECO:0007669"/>
    <property type="project" value="TreeGrafter"/>
</dbReference>
<keyword evidence="3" id="KW-0539">Nucleus</keyword>
<dbReference type="AlphaFoldDB" id="A0A2G9U9F1"/>